<proteinExistence type="predicted"/>
<reference evidence="3" key="1">
    <citation type="journal article" date="2019" name="Int. J. Syst. Evol. Microbiol.">
        <title>The Global Catalogue of Microorganisms (GCM) 10K type strain sequencing project: providing services to taxonomists for standard genome sequencing and annotation.</title>
        <authorList>
            <consortium name="The Broad Institute Genomics Platform"/>
            <consortium name="The Broad Institute Genome Sequencing Center for Infectious Disease"/>
            <person name="Wu L."/>
            <person name="Ma J."/>
        </authorList>
    </citation>
    <scope>NUCLEOTIDE SEQUENCE [LARGE SCALE GENOMIC DNA]</scope>
    <source>
        <strain evidence="3">CGMCC 4.7329</strain>
    </source>
</reference>
<gene>
    <name evidence="2" type="ORF">GCM10011610_23920</name>
</gene>
<sequence>MAIVNGASPCIPVARSTTRHDTIEPAPEDGSHSRLSDAHDEQPAASGAYSLSQPVHRRIINVSCPCRAVTSPGLPQFAGSGGYIEASVRVY</sequence>
<organism evidence="2 3">
    <name type="scientific">Nocardia rhizosphaerihabitans</name>
    <dbReference type="NCBI Taxonomy" id="1691570"/>
    <lineage>
        <taxon>Bacteria</taxon>
        <taxon>Bacillati</taxon>
        <taxon>Actinomycetota</taxon>
        <taxon>Actinomycetes</taxon>
        <taxon>Mycobacteriales</taxon>
        <taxon>Nocardiaceae</taxon>
        <taxon>Nocardia</taxon>
    </lineage>
</organism>
<evidence type="ECO:0000313" key="3">
    <source>
        <dbReference type="Proteomes" id="UP000658127"/>
    </source>
</evidence>
<evidence type="ECO:0000313" key="2">
    <source>
        <dbReference type="EMBL" id="GGN77457.1"/>
    </source>
</evidence>
<protein>
    <submittedName>
        <fullName evidence="2">Uncharacterized protein</fullName>
    </submittedName>
</protein>
<accession>A0ABQ2KAH7</accession>
<evidence type="ECO:0000256" key="1">
    <source>
        <dbReference type="SAM" id="MobiDB-lite"/>
    </source>
</evidence>
<keyword evidence="3" id="KW-1185">Reference proteome</keyword>
<feature type="region of interest" description="Disordered" evidence="1">
    <location>
        <begin position="1"/>
        <end position="51"/>
    </location>
</feature>
<feature type="compositionally biased region" description="Basic and acidic residues" evidence="1">
    <location>
        <begin position="18"/>
        <end position="42"/>
    </location>
</feature>
<dbReference type="EMBL" id="BMNE01000002">
    <property type="protein sequence ID" value="GGN77457.1"/>
    <property type="molecule type" value="Genomic_DNA"/>
</dbReference>
<name>A0ABQ2KAH7_9NOCA</name>
<dbReference type="Proteomes" id="UP000658127">
    <property type="component" value="Unassembled WGS sequence"/>
</dbReference>
<comment type="caution">
    <text evidence="2">The sequence shown here is derived from an EMBL/GenBank/DDBJ whole genome shotgun (WGS) entry which is preliminary data.</text>
</comment>